<feature type="domain" description="HTH crp-type" evidence="5">
    <location>
        <begin position="170"/>
        <end position="186"/>
    </location>
</feature>
<dbReference type="RefSeq" id="WP_282333740.1">
    <property type="nucleotide sequence ID" value="NZ_JASBRG010000005.1"/>
</dbReference>
<evidence type="ECO:0000259" key="5">
    <source>
        <dbReference type="Pfam" id="PF00325"/>
    </source>
</evidence>
<organism evidence="6 7">
    <name type="scientific">Pinibacter soli</name>
    <dbReference type="NCBI Taxonomy" id="3044211"/>
    <lineage>
        <taxon>Bacteria</taxon>
        <taxon>Pseudomonadati</taxon>
        <taxon>Bacteroidota</taxon>
        <taxon>Chitinophagia</taxon>
        <taxon>Chitinophagales</taxon>
        <taxon>Chitinophagaceae</taxon>
        <taxon>Pinibacter</taxon>
    </lineage>
</organism>
<evidence type="ECO:0000256" key="1">
    <source>
        <dbReference type="ARBA" id="ARBA00023015"/>
    </source>
</evidence>
<evidence type="ECO:0000313" key="6">
    <source>
        <dbReference type="EMBL" id="MDI3319623.1"/>
    </source>
</evidence>
<keyword evidence="7" id="KW-1185">Reference proteome</keyword>
<keyword evidence="3" id="KW-0804">Transcription</keyword>
<protein>
    <submittedName>
        <fullName evidence="6">Crp/Fnr family transcriptional regulator</fullName>
    </submittedName>
</protein>
<dbReference type="EMBL" id="JASBRG010000005">
    <property type="protein sequence ID" value="MDI3319623.1"/>
    <property type="molecule type" value="Genomic_DNA"/>
</dbReference>
<dbReference type="InterPro" id="IPR000595">
    <property type="entry name" value="cNMP-bd_dom"/>
</dbReference>
<evidence type="ECO:0000259" key="4">
    <source>
        <dbReference type="Pfam" id="PF00027"/>
    </source>
</evidence>
<dbReference type="CDD" id="cd00038">
    <property type="entry name" value="CAP_ED"/>
    <property type="match status" value="1"/>
</dbReference>
<gene>
    <name evidence="6" type="ORF">QJ048_07560</name>
</gene>
<comment type="caution">
    <text evidence="6">The sequence shown here is derived from an EMBL/GenBank/DDBJ whole genome shotgun (WGS) entry which is preliminary data.</text>
</comment>
<keyword evidence="2" id="KW-0238">DNA-binding</keyword>
<dbReference type="Gene3D" id="2.60.120.10">
    <property type="entry name" value="Jelly Rolls"/>
    <property type="match status" value="1"/>
</dbReference>
<evidence type="ECO:0000256" key="2">
    <source>
        <dbReference type="ARBA" id="ARBA00023125"/>
    </source>
</evidence>
<dbReference type="InterPro" id="IPR014710">
    <property type="entry name" value="RmlC-like_jellyroll"/>
</dbReference>
<proteinExistence type="predicted"/>
<dbReference type="InterPro" id="IPR012318">
    <property type="entry name" value="HTH_CRP"/>
</dbReference>
<evidence type="ECO:0000256" key="3">
    <source>
        <dbReference type="ARBA" id="ARBA00023163"/>
    </source>
</evidence>
<feature type="domain" description="Cyclic nucleotide-binding" evidence="4">
    <location>
        <begin position="32"/>
        <end position="118"/>
    </location>
</feature>
<dbReference type="InterPro" id="IPR018490">
    <property type="entry name" value="cNMP-bd_dom_sf"/>
</dbReference>
<dbReference type="Pfam" id="PF00325">
    <property type="entry name" value="Crp"/>
    <property type="match status" value="1"/>
</dbReference>
<evidence type="ECO:0000313" key="7">
    <source>
        <dbReference type="Proteomes" id="UP001226434"/>
    </source>
</evidence>
<dbReference type="Pfam" id="PF00027">
    <property type="entry name" value="cNMP_binding"/>
    <property type="match status" value="1"/>
</dbReference>
<accession>A0ABT6RAN5</accession>
<dbReference type="SUPFAM" id="SSF51206">
    <property type="entry name" value="cAMP-binding domain-like"/>
    <property type="match status" value="1"/>
</dbReference>
<reference evidence="6 7" key="1">
    <citation type="submission" date="2023-05" db="EMBL/GenBank/DDBJ databases">
        <title>Genome sequence of Pinibacter sp. MAH-24.</title>
        <authorList>
            <person name="Huq M.A."/>
        </authorList>
    </citation>
    <scope>NUCLEOTIDE SEQUENCE [LARGE SCALE GENOMIC DNA]</scope>
    <source>
        <strain evidence="6 7">MAH-24</strain>
    </source>
</reference>
<name>A0ABT6RAN5_9BACT</name>
<keyword evidence="1" id="KW-0805">Transcription regulation</keyword>
<dbReference type="Proteomes" id="UP001226434">
    <property type="component" value="Unassembled WGS sequence"/>
</dbReference>
<sequence length="192" mass="22932">MPIYIPLRKHFEKIIPLTDEEFEYVSSFFKPKKLRKHQFLVQEGEHVHHEYYVLKGCLKAYKLDINDREHVIQFATEDWWISDFHAYFNRAPATLYVDCIEDSLLLSLSLSNREKLCREMHKMEHFFRMKLTASFVALQQRILNSLISSTQQRYDQLIRTYPILFQRVPKQDIASYLGVTRETLSRITPSGK</sequence>